<dbReference type="GeneTree" id="ENSGT00940000158344"/>
<feature type="signal peptide" evidence="21">
    <location>
        <begin position="1"/>
        <end position="20"/>
    </location>
</feature>
<dbReference type="GO" id="GO:0005516">
    <property type="term" value="F:calmodulin binding"/>
    <property type="evidence" value="ECO:0007669"/>
    <property type="project" value="UniProtKB-KW"/>
</dbReference>
<sequence length="196" mass="21216">MHFLSVFWKVLFAFMPPTHYCNGWACFVVSILMIGFLTTIIGDLASHFGCTIGLKDSVTAVVFVALGTSVPDTFASKISASQDLYADASVGNVTGSNAVNVFLGIGLAWTIAAVFWTAKGEKFHVNSGSLAFSVTLYTIFAFIIITVLLYRRRPSIGGELGGPRASRIMTSGLFVSLWVLYIVFVSLEAYCHVEGF</sequence>
<organism evidence="23 24">
    <name type="scientific">Eptatretus burgeri</name>
    <name type="common">Inshore hagfish</name>
    <dbReference type="NCBI Taxonomy" id="7764"/>
    <lineage>
        <taxon>Eukaryota</taxon>
        <taxon>Metazoa</taxon>
        <taxon>Chordata</taxon>
        <taxon>Craniata</taxon>
        <taxon>Vertebrata</taxon>
        <taxon>Cyclostomata</taxon>
        <taxon>Myxini</taxon>
        <taxon>Myxiniformes</taxon>
        <taxon>Myxinidae</taxon>
        <taxon>Eptatretinae</taxon>
        <taxon>Eptatretus</taxon>
    </lineage>
</organism>
<keyword evidence="15" id="KW-0406">Ion transport</keyword>
<dbReference type="Pfam" id="PF01699">
    <property type="entry name" value="Na_Ca_ex"/>
    <property type="match status" value="1"/>
</dbReference>
<dbReference type="GO" id="GO:0005432">
    <property type="term" value="F:calcium:sodium antiporter activity"/>
    <property type="evidence" value="ECO:0007669"/>
    <property type="project" value="InterPro"/>
</dbReference>
<evidence type="ECO:0000256" key="20">
    <source>
        <dbReference type="SAM" id="Phobius"/>
    </source>
</evidence>
<evidence type="ECO:0000256" key="7">
    <source>
        <dbReference type="ARBA" id="ARBA00022692"/>
    </source>
</evidence>
<keyword evidence="13 20" id="KW-1133">Transmembrane helix</keyword>
<evidence type="ECO:0000256" key="13">
    <source>
        <dbReference type="ARBA" id="ARBA00022989"/>
    </source>
</evidence>
<keyword evidence="11" id="KW-0106">Calcium</keyword>
<feature type="transmembrane region" description="Helical" evidence="20">
    <location>
        <begin position="130"/>
        <end position="150"/>
    </location>
</feature>
<keyword evidence="7 20" id="KW-0812">Transmembrane</keyword>
<evidence type="ECO:0000256" key="5">
    <source>
        <dbReference type="ARBA" id="ARBA00022475"/>
    </source>
</evidence>
<evidence type="ECO:0000256" key="10">
    <source>
        <dbReference type="ARBA" id="ARBA00022737"/>
    </source>
</evidence>
<comment type="catalytic activity">
    <reaction evidence="19">
        <text>Ca(2+)(in) + 3 Na(+)(out) = Ca(2+)(out) + 3 Na(+)(in)</text>
        <dbReference type="Rhea" id="RHEA:69955"/>
        <dbReference type="ChEBI" id="CHEBI:29101"/>
        <dbReference type="ChEBI" id="CHEBI:29108"/>
    </reaction>
</comment>
<comment type="subcellular location">
    <subcellularLocation>
        <location evidence="1">Cell membrane</location>
        <topology evidence="1">Multi-pass membrane protein</topology>
    </subcellularLocation>
</comment>
<keyword evidence="10" id="KW-0677">Repeat</keyword>
<dbReference type="PRINTS" id="PR01259">
    <property type="entry name" value="NACAEXCHNGR"/>
</dbReference>
<dbReference type="PANTHER" id="PTHR11878">
    <property type="entry name" value="SODIUM/CALCIUM EXCHANGER"/>
    <property type="match status" value="1"/>
</dbReference>
<evidence type="ECO:0000256" key="17">
    <source>
        <dbReference type="ARBA" id="ARBA00023180"/>
    </source>
</evidence>
<evidence type="ECO:0000313" key="23">
    <source>
        <dbReference type="Ensembl" id="ENSEBUP00000009480.1"/>
    </source>
</evidence>
<feature type="transmembrane region" description="Helical" evidence="20">
    <location>
        <begin position="98"/>
        <end position="118"/>
    </location>
</feature>
<evidence type="ECO:0000256" key="3">
    <source>
        <dbReference type="ARBA" id="ARBA00022448"/>
    </source>
</evidence>
<keyword evidence="18" id="KW-0739">Sodium transport</keyword>
<dbReference type="GO" id="GO:0098794">
    <property type="term" value="C:postsynapse"/>
    <property type="evidence" value="ECO:0007669"/>
    <property type="project" value="TreeGrafter"/>
</dbReference>
<keyword evidence="4" id="KW-0050">Antiport</keyword>
<feature type="chain" id="PRO_5034095479" description="Sodium/calcium exchanger membrane region domain-containing protein" evidence="21">
    <location>
        <begin position="21"/>
        <end position="196"/>
    </location>
</feature>
<dbReference type="Ensembl" id="ENSEBUT00000010004.1">
    <property type="protein sequence ID" value="ENSEBUP00000009480.1"/>
    <property type="gene ID" value="ENSEBUG00000006103.1"/>
</dbReference>
<dbReference type="FunFam" id="1.20.1420.30:FF:000003">
    <property type="entry name" value="sodium/calcium exchanger 1 isoform X1"/>
    <property type="match status" value="1"/>
</dbReference>
<evidence type="ECO:0000256" key="19">
    <source>
        <dbReference type="ARBA" id="ARBA00033667"/>
    </source>
</evidence>
<evidence type="ECO:0000256" key="8">
    <source>
        <dbReference type="ARBA" id="ARBA00022723"/>
    </source>
</evidence>
<evidence type="ECO:0000256" key="11">
    <source>
        <dbReference type="ARBA" id="ARBA00022837"/>
    </source>
</evidence>
<dbReference type="InterPro" id="IPR044880">
    <property type="entry name" value="NCX_ion-bd_dom_sf"/>
</dbReference>
<keyword evidence="8" id="KW-0479">Metal-binding</keyword>
<dbReference type="GO" id="GO:0042383">
    <property type="term" value="C:sarcolemma"/>
    <property type="evidence" value="ECO:0007669"/>
    <property type="project" value="TreeGrafter"/>
</dbReference>
<evidence type="ECO:0000259" key="22">
    <source>
        <dbReference type="Pfam" id="PF01699"/>
    </source>
</evidence>
<dbReference type="AlphaFoldDB" id="A0A8C4Q3S3"/>
<keyword evidence="6" id="KW-0109">Calcium transport</keyword>
<dbReference type="Proteomes" id="UP000694388">
    <property type="component" value="Unplaced"/>
</dbReference>
<keyword evidence="3" id="KW-0813">Transport</keyword>
<keyword evidence="5" id="KW-1003">Cell membrane</keyword>
<protein>
    <recommendedName>
        <fullName evidence="22">Sodium/calcium exchanger membrane region domain-containing protein</fullName>
    </recommendedName>
</protein>
<dbReference type="GO" id="GO:0030424">
    <property type="term" value="C:axon"/>
    <property type="evidence" value="ECO:0007669"/>
    <property type="project" value="TreeGrafter"/>
</dbReference>
<proteinExistence type="inferred from homology"/>
<dbReference type="InterPro" id="IPR051171">
    <property type="entry name" value="CaCA"/>
</dbReference>
<keyword evidence="9 21" id="KW-0732">Signal</keyword>
<evidence type="ECO:0000256" key="4">
    <source>
        <dbReference type="ARBA" id="ARBA00022449"/>
    </source>
</evidence>
<dbReference type="InterPro" id="IPR004837">
    <property type="entry name" value="NaCa_Exmemb"/>
</dbReference>
<dbReference type="Gene3D" id="1.20.1420.30">
    <property type="entry name" value="NCX, central ion-binding region"/>
    <property type="match status" value="1"/>
</dbReference>
<keyword evidence="12" id="KW-0112">Calmodulin-binding</keyword>
<evidence type="ECO:0000256" key="6">
    <source>
        <dbReference type="ARBA" id="ARBA00022568"/>
    </source>
</evidence>
<feature type="transmembrane region" description="Helical" evidence="20">
    <location>
        <begin position="22"/>
        <end position="45"/>
    </location>
</feature>
<evidence type="ECO:0000256" key="2">
    <source>
        <dbReference type="ARBA" id="ARBA00007489"/>
    </source>
</evidence>
<name>A0A8C4Q3S3_EPTBU</name>
<feature type="domain" description="Sodium/calcium exchanger membrane region" evidence="22">
    <location>
        <begin position="23"/>
        <end position="186"/>
    </location>
</feature>
<evidence type="ECO:0000256" key="21">
    <source>
        <dbReference type="SAM" id="SignalP"/>
    </source>
</evidence>
<evidence type="ECO:0000256" key="14">
    <source>
        <dbReference type="ARBA" id="ARBA00023053"/>
    </source>
</evidence>
<keyword evidence="17" id="KW-0325">Glycoprotein</keyword>
<dbReference type="GO" id="GO:0098703">
    <property type="term" value="P:calcium ion import across plasma membrane"/>
    <property type="evidence" value="ECO:0007669"/>
    <property type="project" value="TreeGrafter"/>
</dbReference>
<evidence type="ECO:0000256" key="15">
    <source>
        <dbReference type="ARBA" id="ARBA00023065"/>
    </source>
</evidence>
<dbReference type="OMA" id="HYADASI"/>
<keyword evidence="16 20" id="KW-0472">Membrane</keyword>
<dbReference type="PANTHER" id="PTHR11878:SF65">
    <property type="entry name" value="NA_CA-EXCHANGE PROTEIN, ISOFORM G"/>
    <property type="match status" value="1"/>
</dbReference>
<evidence type="ECO:0000256" key="1">
    <source>
        <dbReference type="ARBA" id="ARBA00004651"/>
    </source>
</evidence>
<evidence type="ECO:0000256" key="9">
    <source>
        <dbReference type="ARBA" id="ARBA00022729"/>
    </source>
</evidence>
<keyword evidence="14" id="KW-0915">Sodium</keyword>
<reference evidence="23" key="1">
    <citation type="submission" date="2025-08" db="UniProtKB">
        <authorList>
            <consortium name="Ensembl"/>
        </authorList>
    </citation>
    <scope>IDENTIFICATION</scope>
</reference>
<accession>A0A8C4Q3S3</accession>
<dbReference type="GO" id="GO:0046872">
    <property type="term" value="F:metal ion binding"/>
    <property type="evidence" value="ECO:0007669"/>
    <property type="project" value="UniProtKB-KW"/>
</dbReference>
<evidence type="ECO:0000256" key="18">
    <source>
        <dbReference type="ARBA" id="ARBA00023201"/>
    </source>
</evidence>
<reference evidence="23" key="2">
    <citation type="submission" date="2025-09" db="UniProtKB">
        <authorList>
            <consortium name="Ensembl"/>
        </authorList>
    </citation>
    <scope>IDENTIFICATION</scope>
</reference>
<evidence type="ECO:0000313" key="24">
    <source>
        <dbReference type="Proteomes" id="UP000694388"/>
    </source>
</evidence>
<feature type="transmembrane region" description="Helical" evidence="20">
    <location>
        <begin position="171"/>
        <end position="190"/>
    </location>
</feature>
<keyword evidence="24" id="KW-1185">Reference proteome</keyword>
<evidence type="ECO:0000256" key="12">
    <source>
        <dbReference type="ARBA" id="ARBA00022860"/>
    </source>
</evidence>
<evidence type="ECO:0000256" key="16">
    <source>
        <dbReference type="ARBA" id="ARBA00023136"/>
    </source>
</evidence>
<dbReference type="InterPro" id="IPR004836">
    <property type="entry name" value="Na_Ca_Ex"/>
</dbReference>
<comment type="similarity">
    <text evidence="2">Belongs to the Ca(2+):cation antiporter (CaCA) (TC 2.A.19) family. SLC8 subfamily.</text>
</comment>